<dbReference type="GO" id="GO:0006635">
    <property type="term" value="P:fatty acid beta-oxidation"/>
    <property type="evidence" value="ECO:0007669"/>
    <property type="project" value="TreeGrafter"/>
</dbReference>
<dbReference type="CDD" id="cd06558">
    <property type="entry name" value="crotonase-like"/>
    <property type="match status" value="1"/>
</dbReference>
<reference evidence="1 2" key="1">
    <citation type="submission" date="2015-09" db="EMBL/GenBank/DDBJ databases">
        <title>Genome sequence of the marine flavobacterium Croceitalea dokdonensis DOKDO 023 that contains proton- and sodium-pumping rhodopsins.</title>
        <authorList>
            <person name="Kwon S.-K."/>
            <person name="Lee H.K."/>
            <person name="Kwak M.-J."/>
            <person name="Kim J.F."/>
        </authorList>
    </citation>
    <scope>NUCLEOTIDE SEQUENCE [LARGE SCALE GENOMIC DNA]</scope>
    <source>
        <strain evidence="1 2">DOKDO 023</strain>
    </source>
</reference>
<dbReference type="PANTHER" id="PTHR11941">
    <property type="entry name" value="ENOYL-COA HYDRATASE-RELATED"/>
    <property type="match status" value="1"/>
</dbReference>
<dbReference type="Pfam" id="PF00378">
    <property type="entry name" value="ECH_1"/>
    <property type="match status" value="1"/>
</dbReference>
<keyword evidence="1" id="KW-0413">Isomerase</keyword>
<organism evidence="1 2">
    <name type="scientific">Croceitalea dokdonensis DOKDO 023</name>
    <dbReference type="NCBI Taxonomy" id="1300341"/>
    <lineage>
        <taxon>Bacteria</taxon>
        <taxon>Pseudomonadati</taxon>
        <taxon>Bacteroidota</taxon>
        <taxon>Flavobacteriia</taxon>
        <taxon>Flavobacteriales</taxon>
        <taxon>Flavobacteriaceae</taxon>
        <taxon>Croceitalea</taxon>
    </lineage>
</organism>
<comment type="caution">
    <text evidence="1">The sequence shown here is derived from an EMBL/GenBank/DDBJ whole genome shotgun (WGS) entry which is preliminary data.</text>
</comment>
<gene>
    <name evidence="1" type="ORF">I595_2668</name>
</gene>
<dbReference type="AlphaFoldDB" id="A0A0P7ADW6"/>
<dbReference type="OrthoDB" id="9807606at2"/>
<dbReference type="STRING" id="1300341.I595_2668"/>
<dbReference type="GO" id="GO:0016853">
    <property type="term" value="F:isomerase activity"/>
    <property type="evidence" value="ECO:0007669"/>
    <property type="project" value="UniProtKB-KW"/>
</dbReference>
<dbReference type="Gene3D" id="3.90.226.10">
    <property type="entry name" value="2-enoyl-CoA Hydratase, Chain A, domain 1"/>
    <property type="match status" value="1"/>
</dbReference>
<sequence>MRYLELTKEKDYSVVKMNRGKVNALNHDMVLELSDVFTSIENDKDTKGAILCGQPHYFSAGLDLIELFGYNQGQISQFFNAFGALYLQLVQFKKPFICAITGHAPAGGCVLAVAADNRYMAQGEKYVIGLNEVAVNIQISQNLTEIYAFWMGKGLASRYLLEGKLLSGKEARNAGLVDELVPLEEVIPRSKRQMDVYLGADQQIWQNTKAKIRKHLWDQLDTNSGNALKEAADLWWKPEIRSKMEAYVKSFSKRKN</sequence>
<dbReference type="RefSeq" id="WP_054559698.1">
    <property type="nucleotide sequence ID" value="NZ_LDJX01000005.1"/>
</dbReference>
<dbReference type="EMBL" id="LDJX01000005">
    <property type="protein sequence ID" value="KPM31401.1"/>
    <property type="molecule type" value="Genomic_DNA"/>
</dbReference>
<name>A0A0P7ADW6_9FLAO</name>
<dbReference type="SUPFAM" id="SSF52096">
    <property type="entry name" value="ClpP/crotonase"/>
    <property type="match status" value="1"/>
</dbReference>
<dbReference type="InterPro" id="IPR029045">
    <property type="entry name" value="ClpP/crotonase-like_dom_sf"/>
</dbReference>
<proteinExistence type="predicted"/>
<evidence type="ECO:0000313" key="2">
    <source>
        <dbReference type="Proteomes" id="UP000050280"/>
    </source>
</evidence>
<protein>
    <submittedName>
        <fullName evidence="1">Enoyl-CoA hydratase/isomerase</fullName>
    </submittedName>
</protein>
<dbReference type="PANTHER" id="PTHR11941:SF45">
    <property type="entry name" value="ENOYL-COA DELTA ISOMERASE 1, MITOCHONDRIAL"/>
    <property type="match status" value="1"/>
</dbReference>
<keyword evidence="2" id="KW-1185">Reference proteome</keyword>
<dbReference type="Proteomes" id="UP000050280">
    <property type="component" value="Unassembled WGS sequence"/>
</dbReference>
<accession>A0A0P7ADW6</accession>
<dbReference type="PATRIC" id="fig|1300341.3.peg.2827"/>
<evidence type="ECO:0000313" key="1">
    <source>
        <dbReference type="EMBL" id="KPM31401.1"/>
    </source>
</evidence>
<dbReference type="InterPro" id="IPR001753">
    <property type="entry name" value="Enoyl-CoA_hydra/iso"/>
</dbReference>